<dbReference type="AlphaFoldDB" id="H3NR01"/>
<sequence>MDKKKSIKVLQDILKIKTENNNEKEVAIY</sequence>
<name>H3NR01_9FIRM</name>
<organism evidence="1 2">
    <name type="scientific">Helcococcus kunzii ATCC 51366</name>
    <dbReference type="NCBI Taxonomy" id="883114"/>
    <lineage>
        <taxon>Bacteria</taxon>
        <taxon>Bacillati</taxon>
        <taxon>Bacillota</taxon>
        <taxon>Tissierellia</taxon>
        <taxon>Tissierellales</taxon>
        <taxon>Peptoniphilaceae</taxon>
        <taxon>Helcococcus</taxon>
    </lineage>
</organism>
<keyword evidence="2" id="KW-1185">Reference proteome</keyword>
<reference evidence="1 2" key="1">
    <citation type="submission" date="2012-01" db="EMBL/GenBank/DDBJ databases">
        <title>The Genome Sequence of Helcococcus kunzii ATCC 51366.</title>
        <authorList>
            <consortium name="The Broad Institute Genome Sequencing Platform"/>
            <person name="Earl A."/>
            <person name="Ward D."/>
            <person name="Feldgarden M."/>
            <person name="Gevers D."/>
            <person name="Huys G."/>
            <person name="Young S.K."/>
            <person name="Zeng Q."/>
            <person name="Gargeya S."/>
            <person name="Fitzgerald M."/>
            <person name="Haas B."/>
            <person name="Abouelleil A."/>
            <person name="Alvarado L."/>
            <person name="Arachchi H.M."/>
            <person name="Berlin A."/>
            <person name="Chapman S.B."/>
            <person name="Gearin G."/>
            <person name="Goldberg J."/>
            <person name="Griggs A."/>
            <person name="Gujja S."/>
            <person name="Hansen M."/>
            <person name="Heiman D."/>
            <person name="Howarth C."/>
            <person name="Larimer J."/>
            <person name="Lui A."/>
            <person name="MacDonald P.J.P."/>
            <person name="McCowen C."/>
            <person name="Montmayeur A."/>
            <person name="Murphy C."/>
            <person name="Neiman D."/>
            <person name="Pearson M."/>
            <person name="Priest M."/>
            <person name="Roberts A."/>
            <person name="Saif S."/>
            <person name="Shea T."/>
            <person name="Sisk P."/>
            <person name="Stolte C."/>
            <person name="Sykes S."/>
            <person name="Wortman J."/>
            <person name="Nusbaum C."/>
            <person name="Birren B."/>
        </authorList>
    </citation>
    <scope>NUCLEOTIDE SEQUENCE [LARGE SCALE GENOMIC DNA]</scope>
    <source>
        <strain evidence="1 2">ATCC 51366</strain>
    </source>
</reference>
<proteinExistence type="predicted"/>
<evidence type="ECO:0000313" key="1">
    <source>
        <dbReference type="EMBL" id="EHR31949.1"/>
    </source>
</evidence>
<dbReference type="HOGENOM" id="CLU_3409432_0_0_9"/>
<dbReference type="STRING" id="883114.HMPREF9709_01762"/>
<protein>
    <submittedName>
        <fullName evidence="1">Uncharacterized protein</fullName>
    </submittedName>
</protein>
<gene>
    <name evidence="1" type="ORF">HMPREF9709_01762</name>
</gene>
<accession>H3NR01</accession>
<evidence type="ECO:0000313" key="2">
    <source>
        <dbReference type="Proteomes" id="UP000004191"/>
    </source>
</evidence>
<dbReference type="Proteomes" id="UP000004191">
    <property type="component" value="Unassembled WGS sequence"/>
</dbReference>
<dbReference type="EMBL" id="AGEI01000032">
    <property type="protein sequence ID" value="EHR31949.1"/>
    <property type="molecule type" value="Genomic_DNA"/>
</dbReference>
<comment type="caution">
    <text evidence="1">The sequence shown here is derived from an EMBL/GenBank/DDBJ whole genome shotgun (WGS) entry which is preliminary data.</text>
</comment>